<organism evidence="2 3">
    <name type="scientific">Taibaiella chishuiensis</name>
    <dbReference type="NCBI Taxonomy" id="1434707"/>
    <lineage>
        <taxon>Bacteria</taxon>
        <taxon>Pseudomonadati</taxon>
        <taxon>Bacteroidota</taxon>
        <taxon>Chitinophagia</taxon>
        <taxon>Chitinophagales</taxon>
        <taxon>Chitinophagaceae</taxon>
        <taxon>Taibaiella</taxon>
    </lineage>
</organism>
<feature type="signal peptide" evidence="1">
    <location>
        <begin position="1"/>
        <end position="22"/>
    </location>
</feature>
<feature type="chain" id="PRO_5015109026" evidence="1">
    <location>
        <begin position="23"/>
        <end position="139"/>
    </location>
</feature>
<name>A0A2P8D5M8_9BACT</name>
<keyword evidence="1" id="KW-0732">Signal</keyword>
<dbReference type="RefSeq" id="WP_106522692.1">
    <property type="nucleotide sequence ID" value="NZ_PYGD01000003.1"/>
</dbReference>
<dbReference type="Proteomes" id="UP000240572">
    <property type="component" value="Unassembled WGS sequence"/>
</dbReference>
<dbReference type="EMBL" id="PYGD01000003">
    <property type="protein sequence ID" value="PSK92502.1"/>
    <property type="molecule type" value="Genomic_DNA"/>
</dbReference>
<accession>A0A2P8D5M8</accession>
<keyword evidence="3" id="KW-1185">Reference proteome</keyword>
<sequence length="139" mass="15671">MKKIKSFILIAIGLLSSFYADANIYIVRETGGSAGNVDFYQQGSNITYNISHHVFVTAPETKSYFNVYPPPASYNVTFVFTYTNPSNNTPYQFIVNTADVNAVNGYMIYPDITGTVVLFIKNVPVSYGNFQFNFWVNRI</sequence>
<evidence type="ECO:0000313" key="3">
    <source>
        <dbReference type="Proteomes" id="UP000240572"/>
    </source>
</evidence>
<proteinExistence type="predicted"/>
<reference evidence="2 3" key="1">
    <citation type="submission" date="2018-03" db="EMBL/GenBank/DDBJ databases">
        <title>Genomic Encyclopedia of Type Strains, Phase III (KMG-III): the genomes of soil and plant-associated and newly described type strains.</title>
        <authorList>
            <person name="Whitman W."/>
        </authorList>
    </citation>
    <scope>NUCLEOTIDE SEQUENCE [LARGE SCALE GENOMIC DNA]</scope>
    <source>
        <strain evidence="2 3">CGMCC 1.12700</strain>
    </source>
</reference>
<evidence type="ECO:0000256" key="1">
    <source>
        <dbReference type="SAM" id="SignalP"/>
    </source>
</evidence>
<comment type="caution">
    <text evidence="2">The sequence shown here is derived from an EMBL/GenBank/DDBJ whole genome shotgun (WGS) entry which is preliminary data.</text>
</comment>
<protein>
    <submittedName>
        <fullName evidence="2">Uncharacterized protein</fullName>
    </submittedName>
</protein>
<gene>
    <name evidence="2" type="ORF">B0I18_10379</name>
</gene>
<dbReference type="AlphaFoldDB" id="A0A2P8D5M8"/>
<evidence type="ECO:0000313" key="2">
    <source>
        <dbReference type="EMBL" id="PSK92502.1"/>
    </source>
</evidence>